<feature type="region of interest" description="Disordered" evidence="1">
    <location>
        <begin position="201"/>
        <end position="249"/>
    </location>
</feature>
<proteinExistence type="predicted"/>
<evidence type="ECO:0000313" key="4">
    <source>
        <dbReference type="Proteomes" id="UP001362999"/>
    </source>
</evidence>
<keyword evidence="3" id="KW-0378">Hydrolase</keyword>
<dbReference type="GO" id="GO:0016787">
    <property type="term" value="F:hydrolase activity"/>
    <property type="evidence" value="ECO:0007669"/>
    <property type="project" value="UniProtKB-KW"/>
</dbReference>
<dbReference type="Proteomes" id="UP001362999">
    <property type="component" value="Unassembled WGS sequence"/>
</dbReference>
<feature type="region of interest" description="Disordered" evidence="1">
    <location>
        <begin position="464"/>
        <end position="522"/>
    </location>
</feature>
<keyword evidence="4" id="KW-1185">Reference proteome</keyword>
<dbReference type="Gene3D" id="3.40.50.300">
    <property type="entry name" value="P-loop containing nucleotide triphosphate hydrolases"/>
    <property type="match status" value="1"/>
</dbReference>
<organism evidence="3 4">
    <name type="scientific">Favolaschia claudopus</name>
    <dbReference type="NCBI Taxonomy" id="2862362"/>
    <lineage>
        <taxon>Eukaryota</taxon>
        <taxon>Fungi</taxon>
        <taxon>Dikarya</taxon>
        <taxon>Basidiomycota</taxon>
        <taxon>Agaricomycotina</taxon>
        <taxon>Agaricomycetes</taxon>
        <taxon>Agaricomycetidae</taxon>
        <taxon>Agaricales</taxon>
        <taxon>Marasmiineae</taxon>
        <taxon>Mycenaceae</taxon>
        <taxon>Favolaschia</taxon>
    </lineage>
</organism>
<reference evidence="3 4" key="1">
    <citation type="journal article" date="2024" name="J Genomics">
        <title>Draft genome sequencing and assembly of Favolaschia claudopus CIRM-BRFM 2984 isolated from oak limbs.</title>
        <authorList>
            <person name="Navarro D."/>
            <person name="Drula E."/>
            <person name="Chaduli D."/>
            <person name="Cazenave R."/>
            <person name="Ahrendt S."/>
            <person name="Wang J."/>
            <person name="Lipzen A."/>
            <person name="Daum C."/>
            <person name="Barry K."/>
            <person name="Grigoriev I.V."/>
            <person name="Favel A."/>
            <person name="Rosso M.N."/>
            <person name="Martin F."/>
        </authorList>
    </citation>
    <scope>NUCLEOTIDE SEQUENCE [LARGE SCALE GENOMIC DNA]</scope>
    <source>
        <strain evidence="3 4">CIRM-BRFM 2984</strain>
    </source>
</reference>
<dbReference type="EMBL" id="JAWWNJ010000031">
    <property type="protein sequence ID" value="KAK7026541.1"/>
    <property type="molecule type" value="Genomic_DNA"/>
</dbReference>
<gene>
    <name evidence="3" type="ORF">R3P38DRAFT_2528221</name>
</gene>
<feature type="compositionally biased region" description="Low complexity" evidence="1">
    <location>
        <begin position="464"/>
        <end position="473"/>
    </location>
</feature>
<evidence type="ECO:0000313" key="3">
    <source>
        <dbReference type="EMBL" id="KAK7026541.1"/>
    </source>
</evidence>
<dbReference type="InterPro" id="IPR027417">
    <property type="entry name" value="P-loop_NTPase"/>
</dbReference>
<dbReference type="AlphaFoldDB" id="A0AAW0BMJ4"/>
<feature type="domain" description="Helicase C-terminal" evidence="2">
    <location>
        <begin position="45"/>
        <end position="211"/>
    </location>
</feature>
<evidence type="ECO:0000256" key="1">
    <source>
        <dbReference type="SAM" id="MobiDB-lite"/>
    </source>
</evidence>
<feature type="compositionally biased region" description="Polar residues" evidence="1">
    <location>
        <begin position="232"/>
        <end position="241"/>
    </location>
</feature>
<comment type="caution">
    <text evidence="3">The sequence shown here is derived from an EMBL/GenBank/DDBJ whole genome shotgun (WGS) entry which is preliminary data.</text>
</comment>
<dbReference type="SUPFAM" id="SSF52540">
    <property type="entry name" value="P-loop containing nucleoside triphosphate hydrolases"/>
    <property type="match status" value="1"/>
</dbReference>
<sequence length="559" mass="61928">MGFRAGFHLEKQDCERRNVALIVRVIRYTSSGLVFLDLEFLVPPGITKASDVPKYLVFVQSIEQGHRVVNYLRSLLPAHLQKDARKLIRHHHSMACPECKAEGMESLYKCGEDRDCLVHVSTDVLTVGVDIPGLAGVVIFDKIQSLSALLQRAGRPVRERGTSGFAYIYVSKANMAEAMAYLNSEAGKGDKRVLEAKDPTSYVPETVDDSEPLPNSTRVNPAEDTPARDSENTQNTTTSAPKQKPVAPLKTAHKTCASLLLVFAAHARNRCVTRQINIIYRNPEVDRDCGRCSSCVGDSVPKPRETETSSAQPSQDVTGLEVSKVPGYMKPQNKDLKTVTAKLEHAAYTLRQSQPACPDALLISARIFLPPNIVTSIITDFLLIESEEVFFERVRDWKYKDEFGGGLWNVVKILADDLRSELITRHDENLEKQRIARLHKWIVSAGLEHIKRVSLKLGPPPPRSLSAAPSIAATPTNDSVPPHPPENPANLTTKIPPTKFYAGSPKRKAAGQSQRKGSSKRPKRTVSVQLYYITVYSYISAGQRKYGACCKPKIIIHYG</sequence>
<accession>A0AAW0BMJ4</accession>
<name>A0AAW0BMJ4_9AGAR</name>
<protein>
    <submittedName>
        <fullName evidence="3">P-loop containing nucleoside triphosphate hydrolase protein</fullName>
    </submittedName>
</protein>
<dbReference type="InterPro" id="IPR001650">
    <property type="entry name" value="Helicase_C-like"/>
</dbReference>
<dbReference type="PROSITE" id="PS51194">
    <property type="entry name" value="HELICASE_CTER"/>
    <property type="match status" value="1"/>
</dbReference>
<evidence type="ECO:0000259" key="2">
    <source>
        <dbReference type="PROSITE" id="PS51194"/>
    </source>
</evidence>
<feature type="region of interest" description="Disordered" evidence="1">
    <location>
        <begin position="298"/>
        <end position="318"/>
    </location>
</feature>
<dbReference type="Pfam" id="PF00271">
    <property type="entry name" value="Helicase_C"/>
    <property type="match status" value="1"/>
</dbReference>
<feature type="compositionally biased region" description="Polar residues" evidence="1">
    <location>
        <begin position="308"/>
        <end position="317"/>
    </location>
</feature>